<reference evidence="2" key="1">
    <citation type="submission" date="2023-03" db="EMBL/GenBank/DDBJ databases">
        <title>Massive genome expansion in bonnet fungi (Mycena s.s.) driven by repeated elements and novel gene families across ecological guilds.</title>
        <authorList>
            <consortium name="Lawrence Berkeley National Laboratory"/>
            <person name="Harder C.B."/>
            <person name="Miyauchi S."/>
            <person name="Viragh M."/>
            <person name="Kuo A."/>
            <person name="Thoen E."/>
            <person name="Andreopoulos B."/>
            <person name="Lu D."/>
            <person name="Skrede I."/>
            <person name="Drula E."/>
            <person name="Henrissat B."/>
            <person name="Morin E."/>
            <person name="Kohler A."/>
            <person name="Barry K."/>
            <person name="LaButti K."/>
            <person name="Morin E."/>
            <person name="Salamov A."/>
            <person name="Lipzen A."/>
            <person name="Mereny Z."/>
            <person name="Hegedus B."/>
            <person name="Baldrian P."/>
            <person name="Stursova M."/>
            <person name="Weitz H."/>
            <person name="Taylor A."/>
            <person name="Grigoriev I.V."/>
            <person name="Nagy L.G."/>
            <person name="Martin F."/>
            <person name="Kauserud H."/>
        </authorList>
    </citation>
    <scope>NUCLEOTIDE SEQUENCE</scope>
    <source>
        <strain evidence="2">9284</strain>
    </source>
</reference>
<proteinExistence type="predicted"/>
<dbReference type="EMBL" id="JARKIF010000020">
    <property type="protein sequence ID" value="KAJ7617881.1"/>
    <property type="molecule type" value="Genomic_DNA"/>
</dbReference>
<accession>A0AAD7FG02</accession>
<evidence type="ECO:0000313" key="3">
    <source>
        <dbReference type="Proteomes" id="UP001221142"/>
    </source>
</evidence>
<feature type="chain" id="PRO_5041978478" evidence="1">
    <location>
        <begin position="22"/>
        <end position="73"/>
    </location>
</feature>
<comment type="caution">
    <text evidence="2">The sequence shown here is derived from an EMBL/GenBank/DDBJ whole genome shotgun (WGS) entry which is preliminary data.</text>
</comment>
<organism evidence="2 3">
    <name type="scientific">Roridomyces roridus</name>
    <dbReference type="NCBI Taxonomy" id="1738132"/>
    <lineage>
        <taxon>Eukaryota</taxon>
        <taxon>Fungi</taxon>
        <taxon>Dikarya</taxon>
        <taxon>Basidiomycota</taxon>
        <taxon>Agaricomycotina</taxon>
        <taxon>Agaricomycetes</taxon>
        <taxon>Agaricomycetidae</taxon>
        <taxon>Agaricales</taxon>
        <taxon>Marasmiineae</taxon>
        <taxon>Mycenaceae</taxon>
        <taxon>Roridomyces</taxon>
    </lineage>
</organism>
<keyword evidence="1" id="KW-0732">Signal</keyword>
<name>A0AAD7FG02_9AGAR</name>
<gene>
    <name evidence="2" type="ORF">FB45DRAFT_932875</name>
</gene>
<keyword evidence="3" id="KW-1185">Reference proteome</keyword>
<sequence>MYTKFFASVVFAMALAVGALAQSCGNPPMPACPDPSPCQPTCNFNVQYCCEAFNPPRCLELASDIACVAERGI</sequence>
<evidence type="ECO:0000313" key="2">
    <source>
        <dbReference type="EMBL" id="KAJ7617881.1"/>
    </source>
</evidence>
<protein>
    <submittedName>
        <fullName evidence="2">Uncharacterized protein</fullName>
    </submittedName>
</protein>
<dbReference type="PROSITE" id="PS51257">
    <property type="entry name" value="PROKAR_LIPOPROTEIN"/>
    <property type="match status" value="1"/>
</dbReference>
<feature type="signal peptide" evidence="1">
    <location>
        <begin position="1"/>
        <end position="21"/>
    </location>
</feature>
<dbReference type="AlphaFoldDB" id="A0AAD7FG02"/>
<dbReference type="Proteomes" id="UP001221142">
    <property type="component" value="Unassembled WGS sequence"/>
</dbReference>
<evidence type="ECO:0000256" key="1">
    <source>
        <dbReference type="SAM" id="SignalP"/>
    </source>
</evidence>